<keyword evidence="3" id="KW-0479">Metal-binding</keyword>
<evidence type="ECO:0000313" key="5">
    <source>
        <dbReference type="Proteomes" id="UP000520767"/>
    </source>
</evidence>
<accession>A0A7W7Q3Q3</accession>
<evidence type="ECO:0000313" key="4">
    <source>
        <dbReference type="EMBL" id="MBB4906154.1"/>
    </source>
</evidence>
<reference evidence="4 5" key="1">
    <citation type="submission" date="2020-08" db="EMBL/GenBank/DDBJ databases">
        <title>Genomic Encyclopedia of Type Strains, Phase III (KMG-III): the genomes of soil and plant-associated and newly described type strains.</title>
        <authorList>
            <person name="Whitman W."/>
        </authorList>
    </citation>
    <scope>NUCLEOTIDE SEQUENCE [LARGE SCALE GENOMIC DNA]</scope>
    <source>
        <strain evidence="4 5">CECT 8960</strain>
    </source>
</reference>
<sequence>MRTRIVYAADESYAMPLAVSLRSLVDNASDPDVTILVRRLSDGALDKVLSSCPEITPDVVTVMEERFADLPVVRHITTATYLRLLIPALFPDDDPVLYVDADTVVLADPAELCRTPLEGRPLGAIPDPAVPRVDAPGGVQHWAQLGLPADTPYFNAGVLLVNPAVWREQHITEETLAYVSKYGSRIFLDQEALNAVVRGNWLPLDPAWNVYPELAGAAAVARRMGEPLPLSEEVEEALTNPKLVHFVGADKPWLPAVAHAPFSRTFYHYLDRTAWAGWRPDR</sequence>
<dbReference type="Proteomes" id="UP000520767">
    <property type="component" value="Unassembled WGS sequence"/>
</dbReference>
<gene>
    <name evidence="4" type="ORF">FHR82_002371</name>
</gene>
<dbReference type="CDD" id="cd04194">
    <property type="entry name" value="GT8_A4GalT_like"/>
    <property type="match status" value="1"/>
</dbReference>
<dbReference type="PANTHER" id="PTHR13778">
    <property type="entry name" value="GLYCOSYLTRANSFERASE 8 DOMAIN-CONTAINING PROTEIN"/>
    <property type="match status" value="1"/>
</dbReference>
<dbReference type="SUPFAM" id="SSF53448">
    <property type="entry name" value="Nucleotide-diphospho-sugar transferases"/>
    <property type="match status" value="1"/>
</dbReference>
<keyword evidence="5" id="KW-1185">Reference proteome</keyword>
<dbReference type="Pfam" id="PF01501">
    <property type="entry name" value="Glyco_transf_8"/>
    <property type="match status" value="1"/>
</dbReference>
<protein>
    <submittedName>
        <fullName evidence="4">Lipopolysaccharide biosynthesis glycosyltransferase</fullName>
    </submittedName>
</protein>
<name>A0A7W7Q3Q3_9PSEU</name>
<dbReference type="RefSeq" id="WP_184810264.1">
    <property type="nucleotide sequence ID" value="NZ_JACHJQ010000002.1"/>
</dbReference>
<comment type="caution">
    <text evidence="4">The sequence shown here is derived from an EMBL/GenBank/DDBJ whole genome shotgun (WGS) entry which is preliminary data.</text>
</comment>
<evidence type="ECO:0000256" key="2">
    <source>
        <dbReference type="ARBA" id="ARBA00022679"/>
    </source>
</evidence>
<dbReference type="InterPro" id="IPR029044">
    <property type="entry name" value="Nucleotide-diphossugar_trans"/>
</dbReference>
<organism evidence="4 5">
    <name type="scientific">Actinophytocola algeriensis</name>
    <dbReference type="NCBI Taxonomy" id="1768010"/>
    <lineage>
        <taxon>Bacteria</taxon>
        <taxon>Bacillati</taxon>
        <taxon>Actinomycetota</taxon>
        <taxon>Actinomycetes</taxon>
        <taxon>Pseudonocardiales</taxon>
        <taxon>Pseudonocardiaceae</taxon>
    </lineage>
</organism>
<keyword evidence="1" id="KW-0328">Glycosyltransferase</keyword>
<dbReference type="AlphaFoldDB" id="A0A7W7Q3Q3"/>
<dbReference type="GO" id="GO:0016757">
    <property type="term" value="F:glycosyltransferase activity"/>
    <property type="evidence" value="ECO:0007669"/>
    <property type="project" value="UniProtKB-KW"/>
</dbReference>
<dbReference type="PANTHER" id="PTHR13778:SF47">
    <property type="entry name" value="LIPOPOLYSACCHARIDE 1,3-GALACTOSYLTRANSFERASE"/>
    <property type="match status" value="1"/>
</dbReference>
<evidence type="ECO:0000256" key="3">
    <source>
        <dbReference type="ARBA" id="ARBA00022723"/>
    </source>
</evidence>
<dbReference type="InterPro" id="IPR002495">
    <property type="entry name" value="Glyco_trans_8"/>
</dbReference>
<dbReference type="EMBL" id="JACHJQ010000002">
    <property type="protein sequence ID" value="MBB4906154.1"/>
    <property type="molecule type" value="Genomic_DNA"/>
</dbReference>
<proteinExistence type="predicted"/>
<dbReference type="Gene3D" id="3.90.550.10">
    <property type="entry name" value="Spore Coat Polysaccharide Biosynthesis Protein SpsA, Chain A"/>
    <property type="match status" value="1"/>
</dbReference>
<evidence type="ECO:0000256" key="1">
    <source>
        <dbReference type="ARBA" id="ARBA00022676"/>
    </source>
</evidence>
<dbReference type="InterPro" id="IPR050748">
    <property type="entry name" value="Glycosyltrans_8_dom-fam"/>
</dbReference>
<dbReference type="GO" id="GO:0046872">
    <property type="term" value="F:metal ion binding"/>
    <property type="evidence" value="ECO:0007669"/>
    <property type="project" value="UniProtKB-KW"/>
</dbReference>
<keyword evidence="2 4" id="KW-0808">Transferase</keyword>